<feature type="domain" description="PNPLA" evidence="4">
    <location>
        <begin position="18"/>
        <end position="227"/>
    </location>
</feature>
<dbReference type="EMBL" id="CP036262">
    <property type="protein sequence ID" value="QDS91405.1"/>
    <property type="molecule type" value="Genomic_DNA"/>
</dbReference>
<accession>A0A517M941</accession>
<organism evidence="5 6">
    <name type="scientific">Roseimaritima multifibrata</name>
    <dbReference type="NCBI Taxonomy" id="1930274"/>
    <lineage>
        <taxon>Bacteria</taxon>
        <taxon>Pseudomonadati</taxon>
        <taxon>Planctomycetota</taxon>
        <taxon>Planctomycetia</taxon>
        <taxon>Pirellulales</taxon>
        <taxon>Pirellulaceae</taxon>
        <taxon>Roseimaritima</taxon>
    </lineage>
</organism>
<dbReference type="GO" id="GO:0016042">
    <property type="term" value="P:lipid catabolic process"/>
    <property type="evidence" value="ECO:0007669"/>
    <property type="project" value="UniProtKB-UniRule"/>
</dbReference>
<name>A0A517M941_9BACT</name>
<dbReference type="InterPro" id="IPR016035">
    <property type="entry name" value="Acyl_Trfase/lysoPLipase"/>
</dbReference>
<evidence type="ECO:0000256" key="2">
    <source>
        <dbReference type="ARBA" id="ARBA00023098"/>
    </source>
</evidence>
<comment type="similarity">
    <text evidence="1">Belongs to the patatin family.</text>
</comment>
<feature type="active site" description="Nucleophile" evidence="3">
    <location>
        <position position="64"/>
    </location>
</feature>
<dbReference type="KEGG" id="rml:FF011L_01350"/>
<sequence length="366" mass="40143">MNLNGQPEQQTTKPLRVLSLDGGGMRGIYSAAYLSRLNDRFAQVHKTSKLIDLGKRFDLIVGTSTGALIGCGLAKGVPLSEIVALYRNNGSNIFRRSIPKTMFGVPLDILKRGKALAVGEKSLREALQLCLGNTTLAEIYRDRNIAMAIPAVEMGRHGSWVFKTAHLNGSNHRDDDYSLVDVCMATSAAPLYRSLARIPVPDSGQTRAYNYFADGGLWANNPVLVGLIDSLGMASEGQEIQIYSLGTCSRPTGENLRPSDVNRGLVGWRFGADAAALSIDAQEMAYDYMARMLTKHVKNTCTIVRFPFDDVPAHMMDYLGLDDTREESMDELVRQAHSDADFTNSKCAKPEDTDGRLIASLFKPEE</sequence>
<dbReference type="Pfam" id="PF01734">
    <property type="entry name" value="Patatin"/>
    <property type="match status" value="1"/>
</dbReference>
<keyword evidence="3" id="KW-0378">Hydrolase</keyword>
<evidence type="ECO:0000313" key="6">
    <source>
        <dbReference type="Proteomes" id="UP000320672"/>
    </source>
</evidence>
<feature type="short sequence motif" description="DGA/G" evidence="3">
    <location>
        <begin position="214"/>
        <end position="216"/>
    </location>
</feature>
<feature type="short sequence motif" description="GXGXXG" evidence="3">
    <location>
        <begin position="22"/>
        <end position="27"/>
    </location>
</feature>
<dbReference type="SUPFAM" id="SSF52151">
    <property type="entry name" value="FabD/lysophospholipase-like"/>
    <property type="match status" value="1"/>
</dbReference>
<evidence type="ECO:0000256" key="1">
    <source>
        <dbReference type="ARBA" id="ARBA00010240"/>
    </source>
</evidence>
<dbReference type="OrthoDB" id="9807112at2"/>
<evidence type="ECO:0000256" key="3">
    <source>
        <dbReference type="PROSITE-ProRule" id="PRU01161"/>
    </source>
</evidence>
<proteinExistence type="inferred from homology"/>
<dbReference type="RefSeq" id="WP_145354837.1">
    <property type="nucleotide sequence ID" value="NZ_CP036262.1"/>
</dbReference>
<dbReference type="PANTHER" id="PTHR32176:SF92">
    <property type="entry name" value="XYLOSE ISOMERASE"/>
    <property type="match status" value="1"/>
</dbReference>
<gene>
    <name evidence="5" type="ORF">FF011L_01350</name>
</gene>
<keyword evidence="6" id="KW-1185">Reference proteome</keyword>
<dbReference type="InterPro" id="IPR002641">
    <property type="entry name" value="PNPLA_dom"/>
</dbReference>
<dbReference type="GO" id="GO:0016787">
    <property type="term" value="F:hydrolase activity"/>
    <property type="evidence" value="ECO:0007669"/>
    <property type="project" value="UniProtKB-UniRule"/>
</dbReference>
<dbReference type="CDD" id="cd07199">
    <property type="entry name" value="Pat17_PNPLA8_PNPLA9_like"/>
    <property type="match status" value="1"/>
</dbReference>
<dbReference type="PROSITE" id="PS51635">
    <property type="entry name" value="PNPLA"/>
    <property type="match status" value="1"/>
</dbReference>
<keyword evidence="3" id="KW-0442">Lipid degradation</keyword>
<protein>
    <submittedName>
        <fullName evidence="5">Patatin-like phospholipase</fullName>
    </submittedName>
</protein>
<dbReference type="Proteomes" id="UP000320672">
    <property type="component" value="Chromosome"/>
</dbReference>
<evidence type="ECO:0000313" key="5">
    <source>
        <dbReference type="EMBL" id="QDS91405.1"/>
    </source>
</evidence>
<feature type="short sequence motif" description="GXSXG" evidence="3">
    <location>
        <begin position="62"/>
        <end position="66"/>
    </location>
</feature>
<dbReference type="Gene3D" id="3.40.1090.10">
    <property type="entry name" value="Cytosolic phospholipase A2 catalytic domain"/>
    <property type="match status" value="1"/>
</dbReference>
<dbReference type="PANTHER" id="PTHR32176">
    <property type="entry name" value="XYLOSE ISOMERASE"/>
    <property type="match status" value="1"/>
</dbReference>
<keyword evidence="2 3" id="KW-0443">Lipid metabolism</keyword>
<evidence type="ECO:0000259" key="4">
    <source>
        <dbReference type="PROSITE" id="PS51635"/>
    </source>
</evidence>
<dbReference type="AlphaFoldDB" id="A0A517M941"/>
<reference evidence="5 6" key="1">
    <citation type="submission" date="2019-02" db="EMBL/GenBank/DDBJ databases">
        <title>Deep-cultivation of Planctomycetes and their phenomic and genomic characterization uncovers novel biology.</title>
        <authorList>
            <person name="Wiegand S."/>
            <person name="Jogler M."/>
            <person name="Boedeker C."/>
            <person name="Pinto D."/>
            <person name="Vollmers J."/>
            <person name="Rivas-Marin E."/>
            <person name="Kohn T."/>
            <person name="Peeters S.H."/>
            <person name="Heuer A."/>
            <person name="Rast P."/>
            <person name="Oberbeckmann S."/>
            <person name="Bunk B."/>
            <person name="Jeske O."/>
            <person name="Meyerdierks A."/>
            <person name="Storesund J.E."/>
            <person name="Kallscheuer N."/>
            <person name="Luecker S."/>
            <person name="Lage O.M."/>
            <person name="Pohl T."/>
            <person name="Merkel B.J."/>
            <person name="Hornburger P."/>
            <person name="Mueller R.-W."/>
            <person name="Bruemmer F."/>
            <person name="Labrenz M."/>
            <person name="Spormann A.M."/>
            <person name="Op den Camp H."/>
            <person name="Overmann J."/>
            <person name="Amann R."/>
            <person name="Jetten M.S.M."/>
            <person name="Mascher T."/>
            <person name="Medema M.H."/>
            <person name="Devos D.P."/>
            <person name="Kaster A.-K."/>
            <person name="Ovreas L."/>
            <person name="Rohde M."/>
            <person name="Galperin M.Y."/>
            <person name="Jogler C."/>
        </authorList>
    </citation>
    <scope>NUCLEOTIDE SEQUENCE [LARGE SCALE GENOMIC DNA]</scope>
    <source>
        <strain evidence="5 6">FF011L</strain>
    </source>
</reference>
<feature type="active site" description="Proton acceptor" evidence="3">
    <location>
        <position position="214"/>
    </location>
</feature>